<dbReference type="EMBL" id="JACIEU010000029">
    <property type="protein sequence ID" value="MBB4151050.1"/>
    <property type="molecule type" value="Genomic_DNA"/>
</dbReference>
<proteinExistence type="predicted"/>
<evidence type="ECO:0000313" key="3">
    <source>
        <dbReference type="Proteomes" id="UP000590524"/>
    </source>
</evidence>
<name>A0A7W6PZH3_9SPHN</name>
<comment type="caution">
    <text evidence="2">The sequence shown here is derived from an EMBL/GenBank/DDBJ whole genome shotgun (WGS) entry which is preliminary data.</text>
</comment>
<sequence length="130" mass="13810">MRAFLPFLTCLMLVLTSFSGMAHAADLAGGSIAGVEFTVHTAGDIDQVPSDSDKNVPHHHNYCHGHDVGAPARTTMEYTPVLTVPKPTISASASLDGRTGMVHLRPPKPDVRFGRALARPCRSSSGVLFS</sequence>
<keyword evidence="3" id="KW-1185">Reference proteome</keyword>
<evidence type="ECO:0000313" key="2">
    <source>
        <dbReference type="EMBL" id="MBB4151050.1"/>
    </source>
</evidence>
<dbReference type="Proteomes" id="UP000590524">
    <property type="component" value="Unassembled WGS sequence"/>
</dbReference>
<gene>
    <name evidence="2" type="ORF">GGQ90_004862</name>
</gene>
<feature type="signal peptide" evidence="1">
    <location>
        <begin position="1"/>
        <end position="24"/>
    </location>
</feature>
<evidence type="ECO:0000256" key="1">
    <source>
        <dbReference type="SAM" id="SignalP"/>
    </source>
</evidence>
<dbReference type="AlphaFoldDB" id="A0A7W6PZH3"/>
<protein>
    <recommendedName>
        <fullName evidence="4">DUF2946 domain-containing protein</fullName>
    </recommendedName>
</protein>
<keyword evidence="1" id="KW-0732">Signal</keyword>
<evidence type="ECO:0008006" key="4">
    <source>
        <dbReference type="Google" id="ProtNLM"/>
    </source>
</evidence>
<accession>A0A7W6PZH3</accession>
<organism evidence="2 3">
    <name type="scientific">Sphingobium scionense</name>
    <dbReference type="NCBI Taxonomy" id="1404341"/>
    <lineage>
        <taxon>Bacteria</taxon>
        <taxon>Pseudomonadati</taxon>
        <taxon>Pseudomonadota</taxon>
        <taxon>Alphaproteobacteria</taxon>
        <taxon>Sphingomonadales</taxon>
        <taxon>Sphingomonadaceae</taxon>
        <taxon>Sphingobium</taxon>
    </lineage>
</organism>
<reference evidence="2 3" key="1">
    <citation type="submission" date="2020-08" db="EMBL/GenBank/DDBJ databases">
        <title>Genomic Encyclopedia of Type Strains, Phase IV (KMG-IV): sequencing the most valuable type-strain genomes for metagenomic binning, comparative biology and taxonomic classification.</title>
        <authorList>
            <person name="Goeker M."/>
        </authorList>
    </citation>
    <scope>NUCLEOTIDE SEQUENCE [LARGE SCALE GENOMIC DNA]</scope>
    <source>
        <strain evidence="2 3">DSM 19371</strain>
    </source>
</reference>
<feature type="chain" id="PRO_5031114297" description="DUF2946 domain-containing protein" evidence="1">
    <location>
        <begin position="25"/>
        <end position="130"/>
    </location>
</feature>